<protein>
    <submittedName>
        <fullName evidence="1">Uncharacterized protein</fullName>
    </submittedName>
</protein>
<reference evidence="1 2" key="1">
    <citation type="journal article" date="2011" name="Science">
        <title>The ecoresponsive genome of Daphnia pulex.</title>
        <authorList>
            <person name="Colbourne J.K."/>
            <person name="Pfrender M.E."/>
            <person name="Gilbert D."/>
            <person name="Thomas W.K."/>
            <person name="Tucker A."/>
            <person name="Oakley T.H."/>
            <person name="Tokishita S."/>
            <person name="Aerts A."/>
            <person name="Arnold G.J."/>
            <person name="Basu M.K."/>
            <person name="Bauer D.J."/>
            <person name="Caceres C.E."/>
            <person name="Carmel L."/>
            <person name="Casola C."/>
            <person name="Choi J.H."/>
            <person name="Detter J.C."/>
            <person name="Dong Q."/>
            <person name="Dusheyko S."/>
            <person name="Eads B.D."/>
            <person name="Frohlich T."/>
            <person name="Geiler-Samerotte K.A."/>
            <person name="Gerlach D."/>
            <person name="Hatcher P."/>
            <person name="Jogdeo S."/>
            <person name="Krijgsveld J."/>
            <person name="Kriventseva E.V."/>
            <person name="Kultz D."/>
            <person name="Laforsch C."/>
            <person name="Lindquist E."/>
            <person name="Lopez J."/>
            <person name="Manak J.R."/>
            <person name="Muller J."/>
            <person name="Pangilinan J."/>
            <person name="Patwardhan R.P."/>
            <person name="Pitluck S."/>
            <person name="Pritham E.J."/>
            <person name="Rechtsteiner A."/>
            <person name="Rho M."/>
            <person name="Rogozin I.B."/>
            <person name="Sakarya O."/>
            <person name="Salamov A."/>
            <person name="Schaack S."/>
            <person name="Shapiro H."/>
            <person name="Shiga Y."/>
            <person name="Skalitzky C."/>
            <person name="Smith Z."/>
            <person name="Souvorov A."/>
            <person name="Sung W."/>
            <person name="Tang Z."/>
            <person name="Tsuchiya D."/>
            <person name="Tu H."/>
            <person name="Vos H."/>
            <person name="Wang M."/>
            <person name="Wolf Y.I."/>
            <person name="Yamagata H."/>
            <person name="Yamada T."/>
            <person name="Ye Y."/>
            <person name="Shaw J.R."/>
            <person name="Andrews J."/>
            <person name="Crease T.J."/>
            <person name="Tang H."/>
            <person name="Lucas S.M."/>
            <person name="Robertson H.M."/>
            <person name="Bork P."/>
            <person name="Koonin E.V."/>
            <person name="Zdobnov E.M."/>
            <person name="Grigoriev I.V."/>
            <person name="Lynch M."/>
            <person name="Boore J.L."/>
        </authorList>
    </citation>
    <scope>NUCLEOTIDE SEQUENCE [LARGE SCALE GENOMIC DNA]</scope>
</reference>
<dbReference type="KEGG" id="dpx:DAPPUDRAFT_237847"/>
<dbReference type="HOGENOM" id="CLU_1002059_0_0_1"/>
<organism evidence="1 2">
    <name type="scientific">Daphnia pulex</name>
    <name type="common">Water flea</name>
    <dbReference type="NCBI Taxonomy" id="6669"/>
    <lineage>
        <taxon>Eukaryota</taxon>
        <taxon>Metazoa</taxon>
        <taxon>Ecdysozoa</taxon>
        <taxon>Arthropoda</taxon>
        <taxon>Crustacea</taxon>
        <taxon>Branchiopoda</taxon>
        <taxon>Diplostraca</taxon>
        <taxon>Cladocera</taxon>
        <taxon>Anomopoda</taxon>
        <taxon>Daphniidae</taxon>
        <taxon>Daphnia</taxon>
    </lineage>
</organism>
<accession>E9G4K0</accession>
<gene>
    <name evidence="1" type="ORF">DAPPUDRAFT_237847</name>
</gene>
<keyword evidence="2" id="KW-1185">Reference proteome</keyword>
<evidence type="ECO:0000313" key="2">
    <source>
        <dbReference type="Proteomes" id="UP000000305"/>
    </source>
</evidence>
<evidence type="ECO:0000313" key="1">
    <source>
        <dbReference type="EMBL" id="EFX85547.1"/>
    </source>
</evidence>
<proteinExistence type="predicted"/>
<dbReference type="InParanoid" id="E9G4K0"/>
<sequence length="278" mass="30991">MLPLNWRINIMYVYYYYKSVRQQPKDLISSVLLHQLVRSIMRLQFDFMLLGALVIVTILDAADSFVTNAKLAGEDSQPLMTGDSNFAYAGAGVENVYYPQTTGDQIVSESASADMGTTSVVWPGEGANQWKTTDQATGNPSHQQVGFFDVIRSLTNIFTGLVGRASTPETPTPIDRGYYYQHSEEDTTDEDFYDDRVMAPVTDVPIAVRLARVKQLVNTRLAPRSNPNIYDGYPQYPPAVMEDPRQAPASAHQDVILTPGEQVSESFGCNSRICLWKK</sequence>
<dbReference type="EMBL" id="GL732532">
    <property type="protein sequence ID" value="EFX85547.1"/>
    <property type="molecule type" value="Genomic_DNA"/>
</dbReference>
<name>E9G4K0_DAPPU</name>
<dbReference type="AlphaFoldDB" id="E9G4K0"/>
<dbReference type="OrthoDB" id="10289451at2759"/>
<dbReference type="Proteomes" id="UP000000305">
    <property type="component" value="Unassembled WGS sequence"/>
</dbReference>